<proteinExistence type="predicted"/>
<dbReference type="Proteomes" id="UP000037136">
    <property type="component" value="Unassembled WGS sequence"/>
</dbReference>
<dbReference type="Pfam" id="PF13510">
    <property type="entry name" value="Fer2_4"/>
    <property type="match status" value="1"/>
</dbReference>
<dbReference type="STRING" id="268505.A0A2A9P1Y5"/>
<reference evidence="1 2" key="1">
    <citation type="journal article" date="2015" name="BMC Genomics">
        <title>Gene expression during zombie ant biting behavior reflects the complexity underlying fungal parasitic behavioral manipulation.</title>
        <authorList>
            <person name="de Bekker C."/>
            <person name="Ohm R.A."/>
            <person name="Loreto R.G."/>
            <person name="Sebastian A."/>
            <person name="Albert I."/>
            <person name="Merrow M."/>
            <person name="Brachmann A."/>
            <person name="Hughes D.P."/>
        </authorList>
    </citation>
    <scope>NUCLEOTIDE SEQUENCE [LARGE SCALE GENOMIC DNA]</scope>
    <source>
        <strain evidence="1 2">SC16a</strain>
    </source>
</reference>
<name>A0A2A9P1Y5_OPHUN</name>
<organism evidence="1 2">
    <name type="scientific">Ophiocordyceps unilateralis</name>
    <name type="common">Zombie-ant fungus</name>
    <name type="synonym">Torrubia unilateralis</name>
    <dbReference type="NCBI Taxonomy" id="268505"/>
    <lineage>
        <taxon>Eukaryota</taxon>
        <taxon>Fungi</taxon>
        <taxon>Dikarya</taxon>
        <taxon>Ascomycota</taxon>
        <taxon>Pezizomycotina</taxon>
        <taxon>Sordariomycetes</taxon>
        <taxon>Hypocreomycetidae</taxon>
        <taxon>Hypocreales</taxon>
        <taxon>Ophiocordycipitaceae</taxon>
        <taxon>Ophiocordyceps</taxon>
    </lineage>
</organism>
<evidence type="ECO:0008006" key="3">
    <source>
        <dbReference type="Google" id="ProtNLM"/>
    </source>
</evidence>
<dbReference type="OrthoDB" id="5147827at2759"/>
<dbReference type="InterPro" id="IPR036010">
    <property type="entry name" value="2Fe-2S_ferredoxin-like_sf"/>
</dbReference>
<dbReference type="GO" id="GO:0051536">
    <property type="term" value="F:iron-sulfur cluster binding"/>
    <property type="evidence" value="ECO:0007669"/>
    <property type="project" value="InterPro"/>
</dbReference>
<dbReference type="EMBL" id="LAZP02002265">
    <property type="protein sequence ID" value="PFH54893.1"/>
    <property type="molecule type" value="Genomic_DNA"/>
</dbReference>
<sequence length="69" mass="7722">MLRRSVARSAWRTGRRSANYTRTFATTSRCRAEVELTVDGKKVSIEAGSALIQACEKAGVTIPRFCYHE</sequence>
<accession>A0A2A9P1Y5</accession>
<dbReference type="SUPFAM" id="SSF54292">
    <property type="entry name" value="2Fe-2S ferredoxin-like"/>
    <property type="match status" value="1"/>
</dbReference>
<gene>
    <name evidence="1" type="ORF">XA68_12803</name>
</gene>
<evidence type="ECO:0000313" key="2">
    <source>
        <dbReference type="Proteomes" id="UP000037136"/>
    </source>
</evidence>
<dbReference type="AlphaFoldDB" id="A0A2A9P1Y5"/>
<dbReference type="Gene3D" id="3.10.20.740">
    <property type="match status" value="1"/>
</dbReference>
<comment type="caution">
    <text evidence="1">The sequence shown here is derived from an EMBL/GenBank/DDBJ whole genome shotgun (WGS) entry which is preliminary data.</text>
</comment>
<keyword evidence="2" id="KW-1185">Reference proteome</keyword>
<protein>
    <recommendedName>
        <fullName evidence="3">2Fe-2S ferredoxin-type domain-containing protein</fullName>
    </recommendedName>
</protein>
<evidence type="ECO:0000313" key="1">
    <source>
        <dbReference type="EMBL" id="PFH54893.1"/>
    </source>
</evidence>
<reference evidence="1 2" key="2">
    <citation type="journal article" date="2017" name="Sci. Rep.">
        <title>Ant-infecting Ophiocordyceps genomes reveal a high diversity of potential behavioral manipulation genes and a possible major role for enterotoxins.</title>
        <authorList>
            <person name="de Bekker C."/>
            <person name="Ohm R.A."/>
            <person name="Evans H.C."/>
            <person name="Brachmann A."/>
            <person name="Hughes D.P."/>
        </authorList>
    </citation>
    <scope>NUCLEOTIDE SEQUENCE [LARGE SCALE GENOMIC DNA]</scope>
    <source>
        <strain evidence="1 2">SC16a</strain>
    </source>
</reference>